<dbReference type="Pfam" id="PF13489">
    <property type="entry name" value="Methyltransf_23"/>
    <property type="match status" value="1"/>
</dbReference>
<evidence type="ECO:0000313" key="2">
    <source>
        <dbReference type="Proteomes" id="UP000789759"/>
    </source>
</evidence>
<proteinExistence type="predicted"/>
<dbReference type="SUPFAM" id="SSF53335">
    <property type="entry name" value="S-adenosyl-L-methionine-dependent methyltransferases"/>
    <property type="match status" value="1"/>
</dbReference>
<dbReference type="Proteomes" id="UP000789759">
    <property type="component" value="Unassembled WGS sequence"/>
</dbReference>
<dbReference type="PANTHER" id="PTHR43591:SF24">
    <property type="entry name" value="2-METHOXY-6-POLYPRENYL-1,4-BENZOQUINOL METHYLASE, MITOCHONDRIAL"/>
    <property type="match status" value="1"/>
</dbReference>
<organism evidence="1 2">
    <name type="scientific">Cetraspora pellucida</name>
    <dbReference type="NCBI Taxonomy" id="1433469"/>
    <lineage>
        <taxon>Eukaryota</taxon>
        <taxon>Fungi</taxon>
        <taxon>Fungi incertae sedis</taxon>
        <taxon>Mucoromycota</taxon>
        <taxon>Glomeromycotina</taxon>
        <taxon>Glomeromycetes</taxon>
        <taxon>Diversisporales</taxon>
        <taxon>Gigasporaceae</taxon>
        <taxon>Cetraspora</taxon>
    </lineage>
</organism>
<dbReference type="InterPro" id="IPR029063">
    <property type="entry name" value="SAM-dependent_MTases_sf"/>
</dbReference>
<gene>
    <name evidence="1" type="ORF">CPELLU_LOCUS3360</name>
</gene>
<comment type="caution">
    <text evidence="1">The sequence shown here is derived from an EMBL/GenBank/DDBJ whole genome shotgun (WGS) entry which is preliminary data.</text>
</comment>
<dbReference type="Gene3D" id="3.40.50.150">
    <property type="entry name" value="Vaccinia Virus protein VP39"/>
    <property type="match status" value="1"/>
</dbReference>
<evidence type="ECO:0000313" key="1">
    <source>
        <dbReference type="EMBL" id="CAG8520455.1"/>
    </source>
</evidence>
<dbReference type="OrthoDB" id="2013972at2759"/>
<dbReference type="CDD" id="cd02440">
    <property type="entry name" value="AdoMet_MTases"/>
    <property type="match status" value="1"/>
</dbReference>
<dbReference type="GO" id="GO:0008168">
    <property type="term" value="F:methyltransferase activity"/>
    <property type="evidence" value="ECO:0007669"/>
    <property type="project" value="TreeGrafter"/>
</dbReference>
<name>A0A9N9F9P4_9GLOM</name>
<accession>A0A9N9F9P4</accession>
<sequence length="274" mass="31632">MGNKHSHSNKSKVNFEVIHSKDKDLETDRLSLGHYIMREIWQGNFLSPISDTLKQGARVLDVGTGNGTWICELAADYQKSQYVGIDILNLQPSIRPFNVQFIQHDILKGLPFEDNSFDFIHVREMIFDIKESDWSNIMYKELYRVLKPGGWLEIIDPELYWHDSGPVMTKLCNSVCDRLCSQGINPFIAKRHKESIQSMPGLTFVQQEERVYPLGPWAGKVGVLAESFLKETCKGFIKWVYPKKNVERVLNELSTEFKTYKSYFIVVRCCAKKA</sequence>
<dbReference type="PANTHER" id="PTHR43591">
    <property type="entry name" value="METHYLTRANSFERASE"/>
    <property type="match status" value="1"/>
</dbReference>
<reference evidence="1" key="1">
    <citation type="submission" date="2021-06" db="EMBL/GenBank/DDBJ databases">
        <authorList>
            <person name="Kallberg Y."/>
            <person name="Tangrot J."/>
            <person name="Rosling A."/>
        </authorList>
    </citation>
    <scope>NUCLEOTIDE SEQUENCE</scope>
    <source>
        <strain evidence="1">FL966</strain>
    </source>
</reference>
<protein>
    <submittedName>
        <fullName evidence="1">20408_t:CDS:1</fullName>
    </submittedName>
</protein>
<dbReference type="AlphaFoldDB" id="A0A9N9F9P4"/>
<keyword evidence="2" id="KW-1185">Reference proteome</keyword>
<dbReference type="EMBL" id="CAJVQA010001618">
    <property type="protein sequence ID" value="CAG8520455.1"/>
    <property type="molecule type" value="Genomic_DNA"/>
</dbReference>